<reference evidence="2" key="1">
    <citation type="journal article" date="2014" name="Int. J. Syst. Evol. Microbiol.">
        <title>Complete genome sequence of Corynebacterium casei LMG S-19264T (=DSM 44701T), isolated from a smear-ripened cheese.</title>
        <authorList>
            <consortium name="US DOE Joint Genome Institute (JGI-PGF)"/>
            <person name="Walter F."/>
            <person name="Albersmeier A."/>
            <person name="Kalinowski J."/>
            <person name="Ruckert C."/>
        </authorList>
    </citation>
    <scope>NUCLEOTIDE SEQUENCE</scope>
    <source>
        <strain evidence="2">CGMCC 1.12181</strain>
    </source>
</reference>
<dbReference type="InterPro" id="IPR000086">
    <property type="entry name" value="NUDIX_hydrolase_dom"/>
</dbReference>
<dbReference type="EMBL" id="BMEO01000006">
    <property type="protein sequence ID" value="GGF95473.1"/>
    <property type="molecule type" value="Genomic_DNA"/>
</dbReference>
<dbReference type="InterPro" id="IPR029401">
    <property type="entry name" value="Nudix_N"/>
</dbReference>
<accession>A0A917CRJ5</accession>
<evidence type="ECO:0000313" key="3">
    <source>
        <dbReference type="Proteomes" id="UP000605253"/>
    </source>
</evidence>
<evidence type="ECO:0000313" key="2">
    <source>
        <dbReference type="EMBL" id="GGF95473.1"/>
    </source>
</evidence>
<dbReference type="PROSITE" id="PS51462">
    <property type="entry name" value="NUDIX"/>
    <property type="match status" value="1"/>
</dbReference>
<dbReference type="Gene3D" id="3.90.79.10">
    <property type="entry name" value="Nucleoside Triphosphate Pyrophosphohydrolase"/>
    <property type="match status" value="1"/>
</dbReference>
<dbReference type="SUPFAM" id="SSF55811">
    <property type="entry name" value="Nudix"/>
    <property type="match status" value="1"/>
</dbReference>
<dbReference type="AlphaFoldDB" id="A0A917CRJ5"/>
<dbReference type="Proteomes" id="UP000605253">
    <property type="component" value="Unassembled WGS sequence"/>
</dbReference>
<organism evidence="2 3">
    <name type="scientific">Marinicella pacifica</name>
    <dbReference type="NCBI Taxonomy" id="1171543"/>
    <lineage>
        <taxon>Bacteria</taxon>
        <taxon>Pseudomonadati</taxon>
        <taxon>Pseudomonadota</taxon>
        <taxon>Gammaproteobacteria</taxon>
        <taxon>Lysobacterales</taxon>
        <taxon>Marinicellaceae</taxon>
        <taxon>Marinicella</taxon>
    </lineage>
</organism>
<gene>
    <name evidence="2" type="ORF">GCM10011365_16020</name>
</gene>
<feature type="domain" description="Nudix hydrolase" evidence="1">
    <location>
        <begin position="38"/>
        <end position="160"/>
    </location>
</feature>
<protein>
    <submittedName>
        <fullName evidence="2">ADP-ribose pyrophosphatase</fullName>
    </submittedName>
</protein>
<dbReference type="Pfam" id="PF00293">
    <property type="entry name" value="NUDIX"/>
    <property type="match status" value="1"/>
</dbReference>
<dbReference type="GO" id="GO:0003824">
    <property type="term" value="F:catalytic activity"/>
    <property type="evidence" value="ECO:0007669"/>
    <property type="project" value="UniProtKB-ARBA"/>
</dbReference>
<dbReference type="InterPro" id="IPR015797">
    <property type="entry name" value="NUDIX_hydrolase-like_dom_sf"/>
</dbReference>
<dbReference type="PANTHER" id="PTHR43222:SF2">
    <property type="entry name" value="NUDIX HYDROLASE 23, CHLOROPLASTIC"/>
    <property type="match status" value="1"/>
</dbReference>
<sequence>MTIKYCNQCGHPVEYQKPENDDKLRAVCQSCFYVQYENPLIVTGCIIEHKGSILLGKRTIEPRKNCWNVPAGFLEIGESTLDGAIREVKEEVLADIKNIELFGIYSIVQRSQVHIYYRAQLDSADFGAGAETSESKLFLPDDIPWDNLAFPVNITALKHYVKDMQSDEFAIHEQEILIDYDMLRQFDR</sequence>
<reference evidence="2" key="2">
    <citation type="submission" date="2020-09" db="EMBL/GenBank/DDBJ databases">
        <authorList>
            <person name="Sun Q."/>
            <person name="Zhou Y."/>
        </authorList>
    </citation>
    <scope>NUCLEOTIDE SEQUENCE</scope>
    <source>
        <strain evidence="2">CGMCC 1.12181</strain>
    </source>
</reference>
<proteinExistence type="predicted"/>
<comment type="caution">
    <text evidence="2">The sequence shown here is derived from an EMBL/GenBank/DDBJ whole genome shotgun (WGS) entry which is preliminary data.</text>
</comment>
<dbReference type="RefSeq" id="WP_188365360.1">
    <property type="nucleotide sequence ID" value="NZ_BAABJF010000001.1"/>
</dbReference>
<name>A0A917CRJ5_9GAMM</name>
<dbReference type="PANTHER" id="PTHR43222">
    <property type="entry name" value="NUDIX HYDROLASE 23"/>
    <property type="match status" value="1"/>
</dbReference>
<evidence type="ECO:0000259" key="1">
    <source>
        <dbReference type="PROSITE" id="PS51462"/>
    </source>
</evidence>
<dbReference type="Gene3D" id="2.20.70.10">
    <property type="match status" value="1"/>
</dbReference>
<keyword evidence="3" id="KW-1185">Reference proteome</keyword>
<dbReference type="Pfam" id="PF14803">
    <property type="entry name" value="Zn_ribbon_Nudix"/>
    <property type="match status" value="1"/>
</dbReference>